<reference evidence="1 2" key="1">
    <citation type="journal article" date="2017" name="Nat. Commun.">
        <title>Genome assembly with in vitro proximity ligation data and whole-genome triplication in lettuce.</title>
        <authorList>
            <person name="Reyes-Chin-Wo S."/>
            <person name="Wang Z."/>
            <person name="Yang X."/>
            <person name="Kozik A."/>
            <person name="Arikit S."/>
            <person name="Song C."/>
            <person name="Xia L."/>
            <person name="Froenicke L."/>
            <person name="Lavelle D.O."/>
            <person name="Truco M.J."/>
            <person name="Xia R."/>
            <person name="Zhu S."/>
            <person name="Xu C."/>
            <person name="Xu H."/>
            <person name="Xu X."/>
            <person name="Cox K."/>
            <person name="Korf I."/>
            <person name="Meyers B.C."/>
            <person name="Michelmore R.W."/>
        </authorList>
    </citation>
    <scope>NUCLEOTIDE SEQUENCE [LARGE SCALE GENOMIC DNA]</scope>
    <source>
        <strain evidence="2">cv. Salinas</strain>
        <tissue evidence="1">Seedlings</tissue>
    </source>
</reference>
<sequence>MLKGVGIDKVFSITVDNASFNNVAITVICDGEFLHMRCSAYILNLVVGDGLKEVNDSIFSICNAVRDVRSSPTRLGRFQRIPVKKEKAFICLDVATRWNSTYFMLDRAIKYSDAFKLLEEEDGF</sequence>
<protein>
    <recommendedName>
        <fullName evidence="3">HAT C-terminal dimerisation domain-containing protein</fullName>
    </recommendedName>
</protein>
<evidence type="ECO:0008006" key="3">
    <source>
        <dbReference type="Google" id="ProtNLM"/>
    </source>
</evidence>
<dbReference type="InterPro" id="IPR012337">
    <property type="entry name" value="RNaseH-like_sf"/>
</dbReference>
<organism evidence="1 2">
    <name type="scientific">Lactuca sativa</name>
    <name type="common">Garden lettuce</name>
    <dbReference type="NCBI Taxonomy" id="4236"/>
    <lineage>
        <taxon>Eukaryota</taxon>
        <taxon>Viridiplantae</taxon>
        <taxon>Streptophyta</taxon>
        <taxon>Embryophyta</taxon>
        <taxon>Tracheophyta</taxon>
        <taxon>Spermatophyta</taxon>
        <taxon>Magnoliopsida</taxon>
        <taxon>eudicotyledons</taxon>
        <taxon>Gunneridae</taxon>
        <taxon>Pentapetalae</taxon>
        <taxon>asterids</taxon>
        <taxon>campanulids</taxon>
        <taxon>Asterales</taxon>
        <taxon>Asteraceae</taxon>
        <taxon>Cichorioideae</taxon>
        <taxon>Cichorieae</taxon>
        <taxon>Lactucinae</taxon>
        <taxon>Lactuca</taxon>
    </lineage>
</organism>
<proteinExistence type="predicted"/>
<evidence type="ECO:0000313" key="2">
    <source>
        <dbReference type="Proteomes" id="UP000235145"/>
    </source>
</evidence>
<dbReference type="Proteomes" id="UP000235145">
    <property type="component" value="Unassembled WGS sequence"/>
</dbReference>
<gene>
    <name evidence="1" type="ORF">LSAT_V11C800395370</name>
</gene>
<accession>A0A9R1X0G6</accession>
<keyword evidence="2" id="KW-1185">Reference proteome</keyword>
<dbReference type="EMBL" id="NBSK02000008">
    <property type="protein sequence ID" value="KAJ0194586.1"/>
    <property type="molecule type" value="Genomic_DNA"/>
</dbReference>
<evidence type="ECO:0000313" key="1">
    <source>
        <dbReference type="EMBL" id="KAJ0194586.1"/>
    </source>
</evidence>
<dbReference type="InterPro" id="IPR052035">
    <property type="entry name" value="ZnF_BED_domain_contain"/>
</dbReference>
<dbReference type="AlphaFoldDB" id="A0A9R1X0G6"/>
<dbReference type="SUPFAM" id="SSF53098">
    <property type="entry name" value="Ribonuclease H-like"/>
    <property type="match status" value="1"/>
</dbReference>
<comment type="caution">
    <text evidence="1">The sequence shown here is derived from an EMBL/GenBank/DDBJ whole genome shotgun (WGS) entry which is preliminary data.</text>
</comment>
<dbReference type="PANTHER" id="PTHR46481">
    <property type="entry name" value="ZINC FINGER BED DOMAIN-CONTAINING PROTEIN 4"/>
    <property type="match status" value="1"/>
</dbReference>
<name>A0A9R1X0G6_LACSA</name>
<dbReference type="PANTHER" id="PTHR46481:SF2">
    <property type="entry name" value="BED-TYPE DOMAIN-CONTAINING PROTEIN"/>
    <property type="match status" value="1"/>
</dbReference>